<comment type="caution">
    <text evidence="10">The sequence shown here is derived from an EMBL/GenBank/DDBJ whole genome shotgun (WGS) entry which is preliminary data.</text>
</comment>
<keyword evidence="4" id="KW-0378">Hydrolase</keyword>
<dbReference type="RefSeq" id="WP_126803586.1">
    <property type="nucleotide sequence ID" value="NZ_PIPL01000001.1"/>
</dbReference>
<dbReference type="InterPro" id="IPR022732">
    <property type="entry name" value="Peptidase_S54_GlpG_N"/>
</dbReference>
<feature type="transmembrane region" description="Helical" evidence="7">
    <location>
        <begin position="86"/>
        <end position="107"/>
    </location>
</feature>
<keyword evidence="10" id="KW-0645">Protease</keyword>
<feature type="transmembrane region" description="Helical" evidence="7">
    <location>
        <begin position="138"/>
        <end position="157"/>
    </location>
</feature>
<dbReference type="Proteomes" id="UP000288293">
    <property type="component" value="Unassembled WGS sequence"/>
</dbReference>
<gene>
    <name evidence="10" type="ORF">CWE09_08780</name>
</gene>
<dbReference type="SUPFAM" id="SSF144091">
    <property type="entry name" value="Rhomboid-like"/>
    <property type="match status" value="1"/>
</dbReference>
<accession>A0A432W9H5</accession>
<evidence type="ECO:0000256" key="2">
    <source>
        <dbReference type="ARBA" id="ARBA00009045"/>
    </source>
</evidence>
<evidence type="ECO:0000256" key="3">
    <source>
        <dbReference type="ARBA" id="ARBA00022692"/>
    </source>
</evidence>
<comment type="subcellular location">
    <subcellularLocation>
        <location evidence="1">Membrane</location>
        <topology evidence="1">Multi-pass membrane protein</topology>
    </subcellularLocation>
</comment>
<feature type="transmembrane region" description="Helical" evidence="7">
    <location>
        <begin position="169"/>
        <end position="187"/>
    </location>
</feature>
<evidence type="ECO:0000256" key="1">
    <source>
        <dbReference type="ARBA" id="ARBA00004141"/>
    </source>
</evidence>
<feature type="transmembrane region" description="Helical" evidence="7">
    <location>
        <begin position="193"/>
        <end position="212"/>
    </location>
</feature>
<dbReference type="AlphaFoldDB" id="A0A432W9H5"/>
<reference evidence="10 11" key="1">
    <citation type="journal article" date="2011" name="Front. Microbiol.">
        <title>Genomic signatures of strain selection and enhancement in Bacillus atrophaeus var. globigii, a historical biowarfare simulant.</title>
        <authorList>
            <person name="Gibbons H.S."/>
            <person name="Broomall S.M."/>
            <person name="McNew L.A."/>
            <person name="Daligault H."/>
            <person name="Chapman C."/>
            <person name="Bruce D."/>
            <person name="Karavis M."/>
            <person name="Krepps M."/>
            <person name="McGregor P.A."/>
            <person name="Hong C."/>
            <person name="Park K.H."/>
            <person name="Akmal A."/>
            <person name="Feldman A."/>
            <person name="Lin J.S."/>
            <person name="Chang W.E."/>
            <person name="Higgs B.W."/>
            <person name="Demirev P."/>
            <person name="Lindquist J."/>
            <person name="Liem A."/>
            <person name="Fochler E."/>
            <person name="Read T.D."/>
            <person name="Tapia R."/>
            <person name="Johnson S."/>
            <person name="Bishop-Lilly K.A."/>
            <person name="Detter C."/>
            <person name="Han C."/>
            <person name="Sozhamannan S."/>
            <person name="Rosenzweig C.N."/>
            <person name="Skowronski E.W."/>
        </authorList>
    </citation>
    <scope>NUCLEOTIDE SEQUENCE [LARGE SCALE GENOMIC DNA]</scope>
    <source>
        <strain evidence="10 11">MLST1</strain>
    </source>
</reference>
<dbReference type="Pfam" id="PF12122">
    <property type="entry name" value="Rhomboid_N"/>
    <property type="match status" value="1"/>
</dbReference>
<dbReference type="GO" id="GO:0004252">
    <property type="term" value="F:serine-type endopeptidase activity"/>
    <property type="evidence" value="ECO:0007669"/>
    <property type="project" value="InterPro"/>
</dbReference>
<dbReference type="EMBL" id="PIPL01000001">
    <property type="protein sequence ID" value="RUO26774.1"/>
    <property type="molecule type" value="Genomic_DNA"/>
</dbReference>
<feature type="domain" description="Peptidase S54 rhomboid" evidence="8">
    <location>
        <begin position="130"/>
        <end position="263"/>
    </location>
</feature>
<feature type="domain" description="Peptidase S54 GlpG peptidase N-terminal" evidence="9">
    <location>
        <begin position="1"/>
        <end position="73"/>
    </location>
</feature>
<name>A0A432W9H5_9GAMM</name>
<dbReference type="InterPro" id="IPR050925">
    <property type="entry name" value="Rhomboid_protease_S54"/>
</dbReference>
<dbReference type="GO" id="GO:0016020">
    <property type="term" value="C:membrane"/>
    <property type="evidence" value="ECO:0007669"/>
    <property type="project" value="UniProtKB-SubCell"/>
</dbReference>
<comment type="similarity">
    <text evidence="2">Belongs to the peptidase S54 family.</text>
</comment>
<evidence type="ECO:0000256" key="4">
    <source>
        <dbReference type="ARBA" id="ARBA00022801"/>
    </source>
</evidence>
<feature type="transmembrane region" description="Helical" evidence="7">
    <location>
        <begin position="224"/>
        <end position="242"/>
    </location>
</feature>
<evidence type="ECO:0000313" key="10">
    <source>
        <dbReference type="EMBL" id="RUO26774.1"/>
    </source>
</evidence>
<dbReference type="Gene3D" id="1.20.1540.10">
    <property type="entry name" value="Rhomboid-like"/>
    <property type="match status" value="1"/>
</dbReference>
<dbReference type="GO" id="GO:0006508">
    <property type="term" value="P:proteolysis"/>
    <property type="evidence" value="ECO:0007669"/>
    <property type="project" value="UniProtKB-KW"/>
</dbReference>
<evidence type="ECO:0000313" key="11">
    <source>
        <dbReference type="Proteomes" id="UP000288293"/>
    </source>
</evidence>
<organism evidence="10 11">
    <name type="scientific">Aliidiomarina minuta</name>
    <dbReference type="NCBI Taxonomy" id="880057"/>
    <lineage>
        <taxon>Bacteria</taxon>
        <taxon>Pseudomonadati</taxon>
        <taxon>Pseudomonadota</taxon>
        <taxon>Gammaproteobacteria</taxon>
        <taxon>Alteromonadales</taxon>
        <taxon>Idiomarinaceae</taxon>
        <taxon>Aliidiomarina</taxon>
    </lineage>
</organism>
<evidence type="ECO:0000259" key="8">
    <source>
        <dbReference type="Pfam" id="PF01694"/>
    </source>
</evidence>
<keyword evidence="11" id="KW-1185">Reference proteome</keyword>
<keyword evidence="5 7" id="KW-1133">Transmembrane helix</keyword>
<evidence type="ECO:0000256" key="7">
    <source>
        <dbReference type="SAM" id="Phobius"/>
    </source>
</evidence>
<dbReference type="PANTHER" id="PTHR43731:SF14">
    <property type="entry name" value="PRESENILIN-ASSOCIATED RHOMBOID-LIKE PROTEIN, MITOCHONDRIAL"/>
    <property type="match status" value="1"/>
</dbReference>
<evidence type="ECO:0000259" key="9">
    <source>
        <dbReference type="Pfam" id="PF12122"/>
    </source>
</evidence>
<keyword evidence="3 7" id="KW-0812">Transmembrane</keyword>
<dbReference type="PANTHER" id="PTHR43731">
    <property type="entry name" value="RHOMBOID PROTEASE"/>
    <property type="match status" value="1"/>
</dbReference>
<sequence>MKLLLTHPDPEHMANARQYLLRHGIPVSVSERSGQLELWLLQDNYQETALNLLRDFDDLPADHQVAQPSHQQSMFGPTLRSLSQQAGLLTFAIFLMTLAVAAAQLVFSPQAVMGSLMITPLHSMQLSLSEPWRLVTPAFIHLSATHLVFNLFWWWYLGGRIELRLGAGHLALIFLVTAISSNLLQWYTSGPLFGGMSGVVYGLLGFCTLYSWRRPTSLSLPPALIVFMVAWLLLGYTDLLWVNVANEAHLMGLISGSLLGALYRLREKSS</sequence>
<dbReference type="Pfam" id="PF01694">
    <property type="entry name" value="Rhomboid"/>
    <property type="match status" value="1"/>
</dbReference>
<dbReference type="InterPro" id="IPR035952">
    <property type="entry name" value="Rhomboid-like_sf"/>
</dbReference>
<evidence type="ECO:0000256" key="6">
    <source>
        <dbReference type="ARBA" id="ARBA00023136"/>
    </source>
</evidence>
<dbReference type="OrthoDB" id="9778341at2"/>
<keyword evidence="6 7" id="KW-0472">Membrane</keyword>
<proteinExistence type="inferred from homology"/>
<evidence type="ECO:0000256" key="5">
    <source>
        <dbReference type="ARBA" id="ARBA00022989"/>
    </source>
</evidence>
<protein>
    <submittedName>
        <fullName evidence="10">Rhomboid family intramembrane serine protease</fullName>
    </submittedName>
</protein>
<dbReference type="InterPro" id="IPR022764">
    <property type="entry name" value="Peptidase_S54_rhomboid_dom"/>
</dbReference>